<dbReference type="PRINTS" id="PR00969">
    <property type="entry name" value="CHAPERONPILI"/>
</dbReference>
<dbReference type="SUPFAM" id="SSF49354">
    <property type="entry name" value="PapD-like"/>
    <property type="match status" value="1"/>
</dbReference>
<name>A0A198FP05_9GAMM</name>
<proteinExistence type="inferred from homology"/>
<keyword evidence="6" id="KW-0143">Chaperone</keyword>
<dbReference type="GO" id="GO:0030288">
    <property type="term" value="C:outer membrane-bounded periplasmic space"/>
    <property type="evidence" value="ECO:0007669"/>
    <property type="project" value="InterPro"/>
</dbReference>
<comment type="caution">
    <text evidence="11">The sequence shown here is derived from an EMBL/GenBank/DDBJ whole genome shotgun (WGS) entry which is preliminary data.</text>
</comment>
<sequence length="237" mass="27280">MKLKMYTAILLLLSSLNVFAVQNIALDKTRIIYMPKEKNVITVYNKSESPFLVQAKIKFNKNNNVSENSLEPGIAIPPLFRVEPDNKFTTQIMINGDKLPDDRESLLHLYILSIPSLEKKEEENKNNSISIASESVLKVFYRPSQIDKKDEDDVLNNLSFKYKDNNLIIENTSPYYITFSKIILDKEKIALDYDNSMISPFSSMKYHTKYASTKIMSLSVISDNGDVKNKEYKNEIK</sequence>
<evidence type="ECO:0000256" key="2">
    <source>
        <dbReference type="ARBA" id="ARBA00007399"/>
    </source>
</evidence>
<dbReference type="Gene3D" id="2.60.40.10">
    <property type="entry name" value="Immunoglobulins"/>
    <property type="match status" value="2"/>
</dbReference>
<keyword evidence="7" id="KW-0393">Immunoglobulin domain</keyword>
<dbReference type="RefSeq" id="WP_066750201.1">
    <property type="nucleotide sequence ID" value="NZ_LXEN01000099.1"/>
</dbReference>
<dbReference type="AlphaFoldDB" id="A0A198FP05"/>
<dbReference type="InterPro" id="IPR001829">
    <property type="entry name" value="Pili_assmbl_chaperone_bac"/>
</dbReference>
<feature type="chain" id="PRO_5008278829" evidence="8">
    <location>
        <begin position="21"/>
        <end position="237"/>
    </location>
</feature>
<accession>A0A198FP05</accession>
<dbReference type="OrthoDB" id="6454474at2"/>
<reference evidence="11 12" key="1">
    <citation type="submission" date="2016-04" db="EMBL/GenBank/DDBJ databases">
        <title>ATOL: Assembling a taxonomically balanced genome-scale reconstruction of the evolutionary history of the Enterobacteriaceae.</title>
        <authorList>
            <person name="Plunkett G.III."/>
            <person name="Neeno-Eckwall E.C."/>
            <person name="Glasner J.D."/>
            <person name="Perna N.T."/>
        </authorList>
    </citation>
    <scope>NUCLEOTIDE SEQUENCE [LARGE SCALE GENOMIC DNA]</scope>
    <source>
        <strain evidence="11 12">ATCC 19692</strain>
    </source>
</reference>
<dbReference type="Pfam" id="PF02753">
    <property type="entry name" value="PapD_C"/>
    <property type="match status" value="1"/>
</dbReference>
<evidence type="ECO:0000256" key="5">
    <source>
        <dbReference type="ARBA" id="ARBA00022764"/>
    </source>
</evidence>
<gene>
    <name evidence="11" type="ORF">M983_2114</name>
</gene>
<evidence type="ECO:0000256" key="6">
    <source>
        <dbReference type="ARBA" id="ARBA00023186"/>
    </source>
</evidence>
<dbReference type="InterPro" id="IPR013783">
    <property type="entry name" value="Ig-like_fold"/>
</dbReference>
<feature type="domain" description="Pili assembly chaperone C-terminal" evidence="10">
    <location>
        <begin position="169"/>
        <end position="226"/>
    </location>
</feature>
<dbReference type="InterPro" id="IPR036316">
    <property type="entry name" value="Pili_assmbl_chap_C_dom_sf"/>
</dbReference>
<evidence type="ECO:0000256" key="7">
    <source>
        <dbReference type="ARBA" id="ARBA00023319"/>
    </source>
</evidence>
<dbReference type="InterPro" id="IPR008962">
    <property type="entry name" value="PapD-like_sf"/>
</dbReference>
<keyword evidence="12" id="KW-1185">Reference proteome</keyword>
<dbReference type="InterPro" id="IPR016148">
    <property type="entry name" value="Pili_assmbl_chaperone_C"/>
</dbReference>
<dbReference type="GO" id="GO:0071555">
    <property type="term" value="P:cell wall organization"/>
    <property type="evidence" value="ECO:0007669"/>
    <property type="project" value="InterPro"/>
</dbReference>
<evidence type="ECO:0000259" key="9">
    <source>
        <dbReference type="Pfam" id="PF00345"/>
    </source>
</evidence>
<evidence type="ECO:0000256" key="3">
    <source>
        <dbReference type="ARBA" id="ARBA00022558"/>
    </source>
</evidence>
<dbReference type="PANTHER" id="PTHR30251">
    <property type="entry name" value="PILUS ASSEMBLY CHAPERONE"/>
    <property type="match status" value="1"/>
</dbReference>
<dbReference type="STRING" id="1354337.M983_2114"/>
<dbReference type="Pfam" id="PF00345">
    <property type="entry name" value="PapD_N"/>
    <property type="match status" value="1"/>
</dbReference>
<dbReference type="PANTHER" id="PTHR30251:SF5">
    <property type="entry name" value="FIMBRIAL CHAPARONE PROTEIN"/>
    <property type="match status" value="1"/>
</dbReference>
<evidence type="ECO:0000259" key="10">
    <source>
        <dbReference type="Pfam" id="PF02753"/>
    </source>
</evidence>
<evidence type="ECO:0000256" key="8">
    <source>
        <dbReference type="SAM" id="SignalP"/>
    </source>
</evidence>
<dbReference type="Proteomes" id="UP000094023">
    <property type="component" value="Unassembled WGS sequence"/>
</dbReference>
<dbReference type="EMBL" id="LXEN01000099">
    <property type="protein sequence ID" value="OAT26500.1"/>
    <property type="molecule type" value="Genomic_DNA"/>
</dbReference>
<evidence type="ECO:0000256" key="4">
    <source>
        <dbReference type="ARBA" id="ARBA00022729"/>
    </source>
</evidence>
<evidence type="ECO:0000313" key="12">
    <source>
        <dbReference type="Proteomes" id="UP000094023"/>
    </source>
</evidence>
<keyword evidence="4 8" id="KW-0732">Signal</keyword>
<dbReference type="SUPFAM" id="SSF49584">
    <property type="entry name" value="Periplasmic chaperone C-domain"/>
    <property type="match status" value="1"/>
</dbReference>
<feature type="domain" description="Pili assembly chaperone N-terminal" evidence="9">
    <location>
        <begin position="24"/>
        <end position="146"/>
    </location>
</feature>
<keyword evidence="5" id="KW-0574">Periplasm</keyword>
<comment type="subcellular location">
    <subcellularLocation>
        <location evidence="1">Periplasm</location>
    </subcellularLocation>
</comment>
<protein>
    <submittedName>
        <fullName evidence="11">Periplasmic fimbrial chaperone</fullName>
    </submittedName>
</protein>
<feature type="signal peptide" evidence="8">
    <location>
        <begin position="1"/>
        <end position="20"/>
    </location>
</feature>
<comment type="similarity">
    <text evidence="2">Belongs to the periplasmic pilus chaperone family.</text>
</comment>
<dbReference type="InterPro" id="IPR016147">
    <property type="entry name" value="Pili_assmbl_chaperone_N"/>
</dbReference>
<keyword evidence="3" id="KW-1029">Fimbrium biogenesis</keyword>
<organism evidence="11 12">
    <name type="scientific">Proteus myxofaciens ATCC 19692</name>
    <dbReference type="NCBI Taxonomy" id="1354337"/>
    <lineage>
        <taxon>Bacteria</taxon>
        <taxon>Pseudomonadati</taxon>
        <taxon>Pseudomonadota</taxon>
        <taxon>Gammaproteobacteria</taxon>
        <taxon>Enterobacterales</taxon>
        <taxon>Morganellaceae</taxon>
        <taxon>Proteus</taxon>
    </lineage>
</organism>
<dbReference type="InterPro" id="IPR050643">
    <property type="entry name" value="Periplasmic_pilus_chap"/>
</dbReference>
<evidence type="ECO:0000256" key="1">
    <source>
        <dbReference type="ARBA" id="ARBA00004418"/>
    </source>
</evidence>
<evidence type="ECO:0000313" key="11">
    <source>
        <dbReference type="EMBL" id="OAT26500.1"/>
    </source>
</evidence>